<dbReference type="SUPFAM" id="SSF52151">
    <property type="entry name" value="FabD/lysophospholipase-like"/>
    <property type="match status" value="1"/>
</dbReference>
<dbReference type="Gene3D" id="3.40.1090.10">
    <property type="entry name" value="Cytosolic phospholipase A2 catalytic domain"/>
    <property type="match status" value="1"/>
</dbReference>
<feature type="transmembrane region" description="Helical" evidence="2">
    <location>
        <begin position="74"/>
        <end position="91"/>
    </location>
</feature>
<reference evidence="4 5" key="1">
    <citation type="submission" date="2016-10" db="EMBL/GenBank/DDBJ databases">
        <authorList>
            <person name="de Groot N.N."/>
        </authorList>
    </citation>
    <scope>NUCLEOTIDE SEQUENCE [LARGE SCALE GENOMIC DNA]</scope>
    <source>
        <strain evidence="4 5">DSM 6793</strain>
    </source>
</reference>
<dbReference type="InterPro" id="IPR002641">
    <property type="entry name" value="PNPLA_dom"/>
</dbReference>
<feature type="domain" description="PNPLA" evidence="3">
    <location>
        <begin position="421"/>
        <end position="661"/>
    </location>
</feature>
<dbReference type="RefSeq" id="WP_091505474.1">
    <property type="nucleotide sequence ID" value="NZ_FOLE01000001.1"/>
</dbReference>
<gene>
    <name evidence="4" type="ORF">SAMN05421780_1019</name>
</gene>
<dbReference type="Proteomes" id="UP000199514">
    <property type="component" value="Unassembled WGS sequence"/>
</dbReference>
<keyword evidence="1" id="KW-0443">Lipid metabolism</keyword>
<feature type="transmembrane region" description="Helical" evidence="2">
    <location>
        <begin position="310"/>
        <end position="336"/>
    </location>
</feature>
<evidence type="ECO:0000259" key="3">
    <source>
        <dbReference type="Pfam" id="PF01734"/>
    </source>
</evidence>
<dbReference type="STRING" id="927664.SAMN05421780_1019"/>
<evidence type="ECO:0000313" key="5">
    <source>
        <dbReference type="Proteomes" id="UP000199514"/>
    </source>
</evidence>
<evidence type="ECO:0000256" key="2">
    <source>
        <dbReference type="SAM" id="Phobius"/>
    </source>
</evidence>
<keyword evidence="2" id="KW-0812">Transmembrane</keyword>
<feature type="transmembrane region" description="Helical" evidence="2">
    <location>
        <begin position="193"/>
        <end position="213"/>
    </location>
</feature>
<evidence type="ECO:0000256" key="1">
    <source>
        <dbReference type="ARBA" id="ARBA00023098"/>
    </source>
</evidence>
<dbReference type="Pfam" id="PF01734">
    <property type="entry name" value="Patatin"/>
    <property type="match status" value="1"/>
</dbReference>
<feature type="transmembrane region" description="Helical" evidence="2">
    <location>
        <begin position="343"/>
        <end position="360"/>
    </location>
</feature>
<organism evidence="4 5">
    <name type="scientific">Flexibacter flexilis DSM 6793</name>
    <dbReference type="NCBI Taxonomy" id="927664"/>
    <lineage>
        <taxon>Bacteria</taxon>
        <taxon>Pseudomonadati</taxon>
        <taxon>Bacteroidota</taxon>
        <taxon>Cytophagia</taxon>
        <taxon>Cytophagales</taxon>
        <taxon>Flexibacteraceae</taxon>
        <taxon>Flexibacter</taxon>
    </lineage>
</organism>
<feature type="transmembrane region" description="Helical" evidence="2">
    <location>
        <begin position="287"/>
        <end position="304"/>
    </location>
</feature>
<keyword evidence="5" id="KW-1185">Reference proteome</keyword>
<proteinExistence type="predicted"/>
<dbReference type="GO" id="GO:0006629">
    <property type="term" value="P:lipid metabolic process"/>
    <property type="evidence" value="ECO:0007669"/>
    <property type="project" value="UniProtKB-KW"/>
</dbReference>
<name>A0A1I1D6K2_9BACT</name>
<accession>A0A1I1D6K2</accession>
<dbReference type="EMBL" id="FOLE01000001">
    <property type="protein sequence ID" value="SFB70571.1"/>
    <property type="molecule type" value="Genomic_DNA"/>
</dbReference>
<keyword evidence="2" id="KW-1133">Transmembrane helix</keyword>
<feature type="transmembrane region" description="Helical" evidence="2">
    <location>
        <begin position="154"/>
        <end position="173"/>
    </location>
</feature>
<dbReference type="AlphaFoldDB" id="A0A1I1D6K2"/>
<feature type="transmembrane region" description="Helical" evidence="2">
    <location>
        <begin position="111"/>
        <end position="134"/>
    </location>
</feature>
<protein>
    <submittedName>
        <fullName evidence="4">Patatin-like phospholipase</fullName>
    </submittedName>
</protein>
<evidence type="ECO:0000313" key="4">
    <source>
        <dbReference type="EMBL" id="SFB70571.1"/>
    </source>
</evidence>
<dbReference type="InterPro" id="IPR016035">
    <property type="entry name" value="Acyl_Trfase/lysoPLipase"/>
</dbReference>
<dbReference type="OrthoDB" id="1488930at2"/>
<sequence length="815" mass="93861">MKSSSVAWVGKINEKKQLNARNFGELLPQTIVFDWANMDIVPKDLHQMLRTIYQTIRYSFPLQLLLHQLRQNQFFLLMWLIMFGFVSEQVGRTVGASYLMLDPEYCNHISYSSLFVMGLSVAMFTMAFHISGYILHGQNFIFLASVRRPLVKYYLNNSLIPFGFLFYYLYRFIDFQINNGLQPSAQIFKEVGGFLLGYGLVHLVTLLYFSFTYTDIFQFVAQRVDKQLRKNKIYRVNVIKRLENAQPSDYRVDWYFETPFSIVAPQDISHHERLLIGKVFSQNHLKAFILELIAISLLLALGALRDNTLVQIPAAASTFLLLSLMMMFAGALAYWLRQWAATAFLVLIVLLNLLVSNGLLSPDYKAFGLDYSTQTEYSLARIRELATDSLYRADLDSTQMIMNRWRTKFDTSSRPKMVFICTSGGGQRAAAWTVRVLQCADSVTNGQVFKNAMLITGASGGMIGAAYMRELFQRSQTDTSINLQNPAYFQNITKDMLNPVIFSLVVNDMFLRLQRFRDGRYFYEKDRGYAFEQQFHRNTDYVLNKRLRDYIEPERTAKIPMIVLSPTIINDGRKLYISAQYVSYLSKIRMHYSNELVTQRQKGVDFRRLFAQQNADNLQFVSALRMSATFPYITPNITMPSRPAIEIMDAGLTDNYGVSDALRFIYTFRGWIKKHTGGVVLLIIRDSGKEVEMDMSAKRSGFDRLFNPIGTVYSNWATLQDNNNDVQIEFVQGLFPQKMQVLNFQYVPRNYSDSSATAQAKADTSGHRHLQEERASLSWHLTALEKKSLYNTIQQPVNQESLKRLEQLFATPAAK</sequence>
<keyword evidence="2" id="KW-0472">Membrane</keyword>